<proteinExistence type="predicted"/>
<evidence type="ECO:0000313" key="3">
    <source>
        <dbReference type="Proteomes" id="UP000241462"/>
    </source>
</evidence>
<protein>
    <submittedName>
        <fullName evidence="2">Uncharacterized protein</fullName>
    </submittedName>
</protein>
<evidence type="ECO:0000256" key="1">
    <source>
        <dbReference type="SAM" id="MobiDB-lite"/>
    </source>
</evidence>
<feature type="compositionally biased region" description="Basic residues" evidence="1">
    <location>
        <begin position="215"/>
        <end position="225"/>
    </location>
</feature>
<feature type="region of interest" description="Disordered" evidence="1">
    <location>
        <begin position="138"/>
        <end position="225"/>
    </location>
</feature>
<dbReference type="InParanoid" id="A0A2T2ZVR9"/>
<dbReference type="Proteomes" id="UP000241462">
    <property type="component" value="Unassembled WGS sequence"/>
</dbReference>
<sequence length="225" mass="24142">MAMGSWTWSRAWGRGDGTRWVWGGAGAGSWHGRHNLHHGSRLDRNWVASANKQPAGGARRSSGIGPGGTHALCTNCPGKSQLRAVQFACAPAHYEYMPAGKERRTAGPLKGDKLGLMHDIGLLPPRRSVWPSTDGAFGTEHWNGMDGRSRKGAAPGPSSLQVRVPGLATPSRVQVKSSRVARKGPETREQSSKVQRGHGGLHRRGEGIDCPLPTTRKKPKNTSLS</sequence>
<organism evidence="2 3">
    <name type="scientific">Coniella lustricola</name>
    <dbReference type="NCBI Taxonomy" id="2025994"/>
    <lineage>
        <taxon>Eukaryota</taxon>
        <taxon>Fungi</taxon>
        <taxon>Dikarya</taxon>
        <taxon>Ascomycota</taxon>
        <taxon>Pezizomycotina</taxon>
        <taxon>Sordariomycetes</taxon>
        <taxon>Sordariomycetidae</taxon>
        <taxon>Diaporthales</taxon>
        <taxon>Schizoparmaceae</taxon>
        <taxon>Coniella</taxon>
    </lineage>
</organism>
<gene>
    <name evidence="2" type="ORF">BD289DRAFT_134319</name>
</gene>
<dbReference type="AlphaFoldDB" id="A0A2T2ZVR9"/>
<keyword evidence="3" id="KW-1185">Reference proteome</keyword>
<name>A0A2T2ZVR9_9PEZI</name>
<reference evidence="2 3" key="1">
    <citation type="journal article" date="2018" name="Mycol. Prog.">
        <title>Coniella lustricola, a new species from submerged detritus.</title>
        <authorList>
            <person name="Raudabaugh D.B."/>
            <person name="Iturriaga T."/>
            <person name="Carver A."/>
            <person name="Mondo S."/>
            <person name="Pangilinan J."/>
            <person name="Lipzen A."/>
            <person name="He G."/>
            <person name="Amirebrahimi M."/>
            <person name="Grigoriev I.V."/>
            <person name="Miller A.N."/>
        </authorList>
    </citation>
    <scope>NUCLEOTIDE SEQUENCE [LARGE SCALE GENOMIC DNA]</scope>
    <source>
        <strain evidence="2 3">B22-T-1</strain>
    </source>
</reference>
<dbReference type="EMBL" id="KZ678628">
    <property type="protein sequence ID" value="PSR77958.1"/>
    <property type="molecule type" value="Genomic_DNA"/>
</dbReference>
<evidence type="ECO:0000313" key="2">
    <source>
        <dbReference type="EMBL" id="PSR77958.1"/>
    </source>
</evidence>
<accession>A0A2T2ZVR9</accession>